<dbReference type="OrthoDB" id="10620336at2759"/>
<accession>A0A9P0ZMU7</accession>
<keyword evidence="3" id="KW-1185">Reference proteome</keyword>
<protein>
    <submittedName>
        <fullName evidence="2">Uncharacterized protein</fullName>
    </submittedName>
</protein>
<reference evidence="2" key="1">
    <citation type="submission" date="2022-07" db="EMBL/GenBank/DDBJ databases">
        <authorList>
            <person name="Macas J."/>
            <person name="Novak P."/>
            <person name="Neumann P."/>
        </authorList>
    </citation>
    <scope>NUCLEOTIDE SEQUENCE</scope>
</reference>
<proteinExistence type="predicted"/>
<evidence type="ECO:0000313" key="2">
    <source>
        <dbReference type="EMBL" id="CAH9104859.1"/>
    </source>
</evidence>
<evidence type="ECO:0000313" key="3">
    <source>
        <dbReference type="Proteomes" id="UP001152484"/>
    </source>
</evidence>
<evidence type="ECO:0000256" key="1">
    <source>
        <dbReference type="SAM" id="MobiDB-lite"/>
    </source>
</evidence>
<feature type="region of interest" description="Disordered" evidence="1">
    <location>
        <begin position="97"/>
        <end position="183"/>
    </location>
</feature>
<dbReference type="AlphaFoldDB" id="A0A9P0ZMU7"/>
<gene>
    <name evidence="2" type="ORF">CEURO_LOCUS16717</name>
</gene>
<sequence length="199" mass="22238">MSSTRWFNEDKSFNKDLKKAMMAAWGDSSNDDGNESDKRLNQAGICLMAHSDAESDQENFEVNLQTFLSKFDSLPKIKVRKSFNRLTIEVNQNLSSPIMESNNCESGSRKASMHDLPPSPASSQRGQSNGKQLSPTPTPIVPLSEKPNHMLRKRKSLPQKFTRSKEVAMGIISGDSPNNKYPKMGKVAEEDALKLKITY</sequence>
<dbReference type="Proteomes" id="UP001152484">
    <property type="component" value="Unassembled WGS sequence"/>
</dbReference>
<feature type="compositionally biased region" description="Polar residues" evidence="1">
    <location>
        <begin position="97"/>
        <end position="106"/>
    </location>
</feature>
<name>A0A9P0ZMU7_CUSEU</name>
<dbReference type="EMBL" id="CAMAPE010000046">
    <property type="protein sequence ID" value="CAH9104859.1"/>
    <property type="molecule type" value="Genomic_DNA"/>
</dbReference>
<comment type="caution">
    <text evidence="2">The sequence shown here is derived from an EMBL/GenBank/DDBJ whole genome shotgun (WGS) entry which is preliminary data.</text>
</comment>
<organism evidence="2 3">
    <name type="scientific">Cuscuta europaea</name>
    <name type="common">European dodder</name>
    <dbReference type="NCBI Taxonomy" id="41803"/>
    <lineage>
        <taxon>Eukaryota</taxon>
        <taxon>Viridiplantae</taxon>
        <taxon>Streptophyta</taxon>
        <taxon>Embryophyta</taxon>
        <taxon>Tracheophyta</taxon>
        <taxon>Spermatophyta</taxon>
        <taxon>Magnoliopsida</taxon>
        <taxon>eudicotyledons</taxon>
        <taxon>Gunneridae</taxon>
        <taxon>Pentapetalae</taxon>
        <taxon>asterids</taxon>
        <taxon>lamiids</taxon>
        <taxon>Solanales</taxon>
        <taxon>Convolvulaceae</taxon>
        <taxon>Cuscuteae</taxon>
        <taxon>Cuscuta</taxon>
        <taxon>Cuscuta subgen. Cuscuta</taxon>
    </lineage>
</organism>
<feature type="compositionally biased region" description="Polar residues" evidence="1">
    <location>
        <begin position="121"/>
        <end position="135"/>
    </location>
</feature>